<keyword evidence="1" id="KW-1133">Transmembrane helix</keyword>
<proteinExistence type="predicted"/>
<dbReference type="STRING" id="482461.SAMN05216244_2507"/>
<evidence type="ECO:0000313" key="3">
    <source>
        <dbReference type="Proteomes" id="UP000182347"/>
    </source>
</evidence>
<evidence type="ECO:0000256" key="1">
    <source>
        <dbReference type="SAM" id="Phobius"/>
    </source>
</evidence>
<evidence type="ECO:0000313" key="2">
    <source>
        <dbReference type="EMBL" id="SDM44718.1"/>
    </source>
</evidence>
<dbReference type="AlphaFoldDB" id="A0A1G9TAR7"/>
<reference evidence="3" key="1">
    <citation type="submission" date="2016-10" db="EMBL/GenBank/DDBJ databases">
        <authorList>
            <person name="Varghese N."/>
            <person name="Submissions S."/>
        </authorList>
    </citation>
    <scope>NUCLEOTIDE SEQUENCE [LARGE SCALE GENOMIC DNA]</scope>
    <source>
        <strain evidence="3">CGMCC 1.6199</strain>
    </source>
</reference>
<organism evidence="2 3">
    <name type="scientific">Sediminibacillus halophilus</name>
    <dbReference type="NCBI Taxonomy" id="482461"/>
    <lineage>
        <taxon>Bacteria</taxon>
        <taxon>Bacillati</taxon>
        <taxon>Bacillota</taxon>
        <taxon>Bacilli</taxon>
        <taxon>Bacillales</taxon>
        <taxon>Bacillaceae</taxon>
        <taxon>Sediminibacillus</taxon>
    </lineage>
</organism>
<keyword evidence="1" id="KW-0472">Membrane</keyword>
<dbReference type="Proteomes" id="UP000182347">
    <property type="component" value="Unassembled WGS sequence"/>
</dbReference>
<keyword evidence="1" id="KW-0812">Transmembrane</keyword>
<feature type="transmembrane region" description="Helical" evidence="1">
    <location>
        <begin position="15"/>
        <end position="36"/>
    </location>
</feature>
<gene>
    <name evidence="2" type="ORF">SAMN05216244_2507</name>
</gene>
<protein>
    <submittedName>
        <fullName evidence="2">Uncharacterized protein</fullName>
    </submittedName>
</protein>
<accession>A0A1G9TAR7</accession>
<keyword evidence="3" id="KW-1185">Reference proteome</keyword>
<sequence length="74" mass="8734">MSIEELNLKTLRSKIILILMMLILSVILGTVVEISLGNQWELFGDAFRSHNNYLPRREQPFFNLLFVDLFYPVY</sequence>
<dbReference type="RefSeq" id="WP_074599486.1">
    <property type="nucleotide sequence ID" value="NZ_FNHF01000003.1"/>
</dbReference>
<name>A0A1G9TAR7_9BACI</name>
<dbReference type="EMBL" id="FNHF01000003">
    <property type="protein sequence ID" value="SDM44718.1"/>
    <property type="molecule type" value="Genomic_DNA"/>
</dbReference>